<keyword evidence="2" id="KW-1185">Reference proteome</keyword>
<gene>
    <name evidence="1" type="ORF">BJ875DRAFT_353375</name>
</gene>
<protein>
    <submittedName>
        <fullName evidence="1">Uncharacterized protein</fullName>
    </submittedName>
</protein>
<accession>A0A9P7YFT1</accession>
<feature type="non-terminal residue" evidence="1">
    <location>
        <position position="91"/>
    </location>
</feature>
<reference evidence="1" key="1">
    <citation type="journal article" date="2021" name="IMA Fungus">
        <title>Genomic characterization of three marine fungi, including Emericellopsis atlantica sp. nov. with signatures of a generalist lifestyle and marine biomass degradation.</title>
        <authorList>
            <person name="Hagestad O.C."/>
            <person name="Hou L."/>
            <person name="Andersen J.H."/>
            <person name="Hansen E.H."/>
            <person name="Altermark B."/>
            <person name="Li C."/>
            <person name="Kuhnert E."/>
            <person name="Cox R.J."/>
            <person name="Crous P.W."/>
            <person name="Spatafora J.W."/>
            <person name="Lail K."/>
            <person name="Amirebrahimi M."/>
            <person name="Lipzen A."/>
            <person name="Pangilinan J."/>
            <person name="Andreopoulos W."/>
            <person name="Hayes R.D."/>
            <person name="Ng V."/>
            <person name="Grigoriev I.V."/>
            <person name="Jackson S.A."/>
            <person name="Sutton T.D.S."/>
            <person name="Dobson A.D.W."/>
            <person name="Rama T."/>
        </authorList>
    </citation>
    <scope>NUCLEOTIDE SEQUENCE</scope>
    <source>
        <strain evidence="1">TRa018bII</strain>
    </source>
</reference>
<evidence type="ECO:0000313" key="1">
    <source>
        <dbReference type="EMBL" id="KAG9232601.1"/>
    </source>
</evidence>
<dbReference type="Proteomes" id="UP000824998">
    <property type="component" value="Unassembled WGS sequence"/>
</dbReference>
<proteinExistence type="predicted"/>
<sequence>PTARSTLTTQHDHQMAARQTRIEALTREERIKQEEWARTQLTMNANKCPLGFDWARRDELKGYRCQPGGMDGTHLITDELLAEGRARFFAI</sequence>
<dbReference type="OrthoDB" id="4746642at2759"/>
<name>A0A9P7YFT1_9HELO</name>
<evidence type="ECO:0000313" key="2">
    <source>
        <dbReference type="Proteomes" id="UP000824998"/>
    </source>
</evidence>
<organism evidence="1 2">
    <name type="scientific">Amylocarpus encephaloides</name>
    <dbReference type="NCBI Taxonomy" id="45428"/>
    <lineage>
        <taxon>Eukaryota</taxon>
        <taxon>Fungi</taxon>
        <taxon>Dikarya</taxon>
        <taxon>Ascomycota</taxon>
        <taxon>Pezizomycotina</taxon>
        <taxon>Leotiomycetes</taxon>
        <taxon>Helotiales</taxon>
        <taxon>Helotiales incertae sedis</taxon>
        <taxon>Amylocarpus</taxon>
    </lineage>
</organism>
<dbReference type="AlphaFoldDB" id="A0A9P7YFT1"/>
<comment type="caution">
    <text evidence="1">The sequence shown here is derived from an EMBL/GenBank/DDBJ whole genome shotgun (WGS) entry which is preliminary data.</text>
</comment>
<feature type="non-terminal residue" evidence="1">
    <location>
        <position position="1"/>
    </location>
</feature>
<dbReference type="EMBL" id="MU251540">
    <property type="protein sequence ID" value="KAG9232601.1"/>
    <property type="molecule type" value="Genomic_DNA"/>
</dbReference>